<evidence type="ECO:0000313" key="3">
    <source>
        <dbReference type="EMBL" id="CAA9372561.1"/>
    </source>
</evidence>
<dbReference type="AlphaFoldDB" id="A0A6J4MYR3"/>
<evidence type="ECO:0000256" key="1">
    <source>
        <dbReference type="SAM" id="MobiDB-lite"/>
    </source>
</evidence>
<proteinExistence type="predicted"/>
<dbReference type="EMBL" id="CADCUM010000035">
    <property type="protein sequence ID" value="CAA9372561.1"/>
    <property type="molecule type" value="Genomic_DNA"/>
</dbReference>
<keyword evidence="2" id="KW-1133">Transmembrane helix</keyword>
<dbReference type="InterPro" id="IPR007313">
    <property type="entry name" value="FxsA"/>
</dbReference>
<feature type="transmembrane region" description="Helical" evidence="2">
    <location>
        <begin position="12"/>
        <end position="31"/>
    </location>
</feature>
<feature type="region of interest" description="Disordered" evidence="1">
    <location>
        <begin position="135"/>
        <end position="155"/>
    </location>
</feature>
<dbReference type="PANTHER" id="PTHR35335:SF1">
    <property type="entry name" value="UPF0716 PROTEIN FXSA"/>
    <property type="match status" value="1"/>
</dbReference>
<feature type="transmembrane region" description="Helical" evidence="2">
    <location>
        <begin position="86"/>
        <end position="111"/>
    </location>
</feature>
<dbReference type="GO" id="GO:0016020">
    <property type="term" value="C:membrane"/>
    <property type="evidence" value="ECO:0007669"/>
    <property type="project" value="InterPro"/>
</dbReference>
<feature type="compositionally biased region" description="Low complexity" evidence="1">
    <location>
        <begin position="145"/>
        <end position="155"/>
    </location>
</feature>
<gene>
    <name evidence="3" type="ORF">AVDCRST_MAG32-840</name>
</gene>
<organism evidence="3">
    <name type="scientific">uncultured Nocardioides sp</name>
    <dbReference type="NCBI Taxonomy" id="198441"/>
    <lineage>
        <taxon>Bacteria</taxon>
        <taxon>Bacillati</taxon>
        <taxon>Actinomycetota</taxon>
        <taxon>Actinomycetes</taxon>
        <taxon>Propionibacteriales</taxon>
        <taxon>Nocardioidaceae</taxon>
        <taxon>Nocardioides</taxon>
        <taxon>environmental samples</taxon>
    </lineage>
</organism>
<protein>
    <submittedName>
        <fullName evidence="3">Cytoplasmic membrane protein FsxA</fullName>
    </submittedName>
</protein>
<dbReference type="Pfam" id="PF04186">
    <property type="entry name" value="FxsA"/>
    <property type="match status" value="1"/>
</dbReference>
<name>A0A6J4MYR3_9ACTN</name>
<feature type="transmembrane region" description="Helical" evidence="2">
    <location>
        <begin position="37"/>
        <end position="57"/>
    </location>
</feature>
<reference evidence="3" key="1">
    <citation type="submission" date="2020-02" db="EMBL/GenBank/DDBJ databases">
        <authorList>
            <person name="Meier V. D."/>
        </authorList>
    </citation>
    <scope>NUCLEOTIDE SEQUENCE</scope>
    <source>
        <strain evidence="3">AVDCRST_MAG32</strain>
    </source>
</reference>
<accession>A0A6J4MYR3</accession>
<sequence length="155" mass="16969">MTDVRRRRGPWWWLLVVAFVTVPLIEIWAILQVGRAIGPWWTIGLLVLSGVIGGWLVKREGGRAWRALREAVGRGRMPARELADGALVLVGGTLMLTPGFLTDTVGILLILPATRPVARRLLTRVLERRLAGAVHDRRPGPPAGGPVVRGDVVDQ</sequence>
<dbReference type="NCBIfam" id="NF008528">
    <property type="entry name" value="PRK11463.1-2"/>
    <property type="match status" value="1"/>
</dbReference>
<dbReference type="PANTHER" id="PTHR35335">
    <property type="entry name" value="UPF0716 PROTEIN FXSA"/>
    <property type="match status" value="1"/>
</dbReference>
<keyword evidence="2" id="KW-0812">Transmembrane</keyword>
<evidence type="ECO:0000256" key="2">
    <source>
        <dbReference type="SAM" id="Phobius"/>
    </source>
</evidence>
<keyword evidence="2" id="KW-0472">Membrane</keyword>